<dbReference type="Proteomes" id="UP000692954">
    <property type="component" value="Unassembled WGS sequence"/>
</dbReference>
<keyword evidence="4" id="KW-0648">Protein biosynthesis</keyword>
<dbReference type="EMBL" id="CAJJDN010000208">
    <property type="protein sequence ID" value="CAD8129133.1"/>
    <property type="molecule type" value="Genomic_DNA"/>
</dbReference>
<keyword evidence="7" id="KW-0812">Transmembrane</keyword>
<dbReference type="GO" id="GO:0003743">
    <property type="term" value="F:translation initiation factor activity"/>
    <property type="evidence" value="ECO:0007669"/>
    <property type="project" value="UniProtKB-KW"/>
</dbReference>
<keyword evidence="7" id="KW-1133">Transmembrane helix</keyword>
<evidence type="ECO:0000256" key="3">
    <source>
        <dbReference type="ARBA" id="ARBA00022540"/>
    </source>
</evidence>
<organism evidence="8 9">
    <name type="scientific">Paramecium sonneborni</name>
    <dbReference type="NCBI Taxonomy" id="65129"/>
    <lineage>
        <taxon>Eukaryota</taxon>
        <taxon>Sar</taxon>
        <taxon>Alveolata</taxon>
        <taxon>Ciliophora</taxon>
        <taxon>Intramacronucleata</taxon>
        <taxon>Oligohymenophorea</taxon>
        <taxon>Peniculida</taxon>
        <taxon>Parameciidae</taxon>
        <taxon>Paramecium</taxon>
    </lineage>
</organism>
<evidence type="ECO:0000256" key="6">
    <source>
        <dbReference type="SAM" id="MobiDB-lite"/>
    </source>
</evidence>
<comment type="caution">
    <text evidence="8">The sequence shown here is derived from an EMBL/GenBank/DDBJ whole genome shotgun (WGS) entry which is preliminary data.</text>
</comment>
<keyword evidence="9" id="KW-1185">Reference proteome</keyword>
<proteinExistence type="predicted"/>
<comment type="subcellular location">
    <subcellularLocation>
        <location evidence="1">Cytoplasm</location>
        <location evidence="1">Cytosol</location>
    </subcellularLocation>
</comment>
<protein>
    <submittedName>
        <fullName evidence="8">Uncharacterized protein</fullName>
    </submittedName>
</protein>
<feature type="compositionally biased region" description="Basic and acidic residues" evidence="6">
    <location>
        <begin position="92"/>
        <end position="121"/>
    </location>
</feature>
<keyword evidence="3" id="KW-0396">Initiation factor</keyword>
<keyword evidence="2" id="KW-0963">Cytoplasm</keyword>
<keyword evidence="7" id="KW-0472">Membrane</keyword>
<evidence type="ECO:0000256" key="7">
    <source>
        <dbReference type="SAM" id="Phobius"/>
    </source>
</evidence>
<comment type="subunit">
    <text evidence="5">Component of the translation initiation factor 2B (eIF2B) complex which is a heterodecamer of two sets of five different subunits: alpha, beta, gamma, delta and epsilon. Subunits alpha, beta and delta comprise a regulatory subcomplex and subunits epsilon and gamma comprise a catalytic subcomplex. Within the complex, the hexameric regulatory complex resides at the center, with the two heterodimeric catalytic subcomplexes bound on opposite sides.</text>
</comment>
<accession>A0A8S1RP26</accession>
<evidence type="ECO:0000313" key="8">
    <source>
        <dbReference type="EMBL" id="CAD8129133.1"/>
    </source>
</evidence>
<dbReference type="PANTHER" id="PTHR10233:SF14">
    <property type="entry name" value="TRANSLATION INITIATION FACTOR EIF-2B SUBUNIT DELTA"/>
    <property type="match status" value="1"/>
</dbReference>
<dbReference type="PANTHER" id="PTHR10233">
    <property type="entry name" value="TRANSLATION INITIATION FACTOR EIF-2B"/>
    <property type="match status" value="1"/>
</dbReference>
<evidence type="ECO:0000256" key="1">
    <source>
        <dbReference type="ARBA" id="ARBA00004514"/>
    </source>
</evidence>
<evidence type="ECO:0000256" key="5">
    <source>
        <dbReference type="ARBA" id="ARBA00046432"/>
    </source>
</evidence>
<evidence type="ECO:0000313" key="9">
    <source>
        <dbReference type="Proteomes" id="UP000692954"/>
    </source>
</evidence>
<evidence type="ECO:0000256" key="4">
    <source>
        <dbReference type="ARBA" id="ARBA00022917"/>
    </source>
</evidence>
<dbReference type="AlphaFoldDB" id="A0A8S1RP26"/>
<reference evidence="8" key="1">
    <citation type="submission" date="2021-01" db="EMBL/GenBank/DDBJ databases">
        <authorList>
            <consortium name="Genoscope - CEA"/>
            <person name="William W."/>
        </authorList>
    </citation>
    <scope>NUCLEOTIDE SEQUENCE</scope>
</reference>
<dbReference type="OrthoDB" id="10254737at2759"/>
<name>A0A8S1RP26_9CILI</name>
<dbReference type="GO" id="GO:0005829">
    <property type="term" value="C:cytosol"/>
    <property type="evidence" value="ECO:0007669"/>
    <property type="project" value="UniProtKB-SubCell"/>
</dbReference>
<feature type="compositionally biased region" description="Polar residues" evidence="6">
    <location>
        <begin position="122"/>
        <end position="133"/>
    </location>
</feature>
<feature type="transmembrane region" description="Helical" evidence="7">
    <location>
        <begin position="29"/>
        <end position="48"/>
    </location>
</feature>
<sequence length="265" mass="31571">MVFYDFYINFNHNCSILLFFNLCYMNSELAQIFIFYIFCFSQFHYVYFQDVNSIKINFQNRGCCLICKDQAVINQCLNNKISKIQNKEKFDKKANKEKQKQEQEKEKVEIKQESNKTKQESSKGNQKQNTKPVQQQLKNEEQIIQQQQAVIDKQIVQIDASKEQNKRKDFLSHLPIFQDYSSESIKSVKQIDPYTLHHSFIELCIQYQNGQCIGSTHRCVEFLNALKQFRKDYKLSRQSNYFAIAFLDELKKIFNLMKNFLSNSK</sequence>
<feature type="region of interest" description="Disordered" evidence="6">
    <location>
        <begin position="92"/>
        <end position="137"/>
    </location>
</feature>
<gene>
    <name evidence="8" type="ORF">PSON_ATCC_30995.1.T2080010</name>
</gene>
<evidence type="ECO:0000256" key="2">
    <source>
        <dbReference type="ARBA" id="ARBA00022490"/>
    </source>
</evidence>